<proteinExistence type="predicted"/>
<dbReference type="AlphaFoldDB" id="A0A6J4PBE0"/>
<evidence type="ECO:0000313" key="1">
    <source>
        <dbReference type="EMBL" id="CAA9409852.1"/>
    </source>
</evidence>
<gene>
    <name evidence="1" type="ORF">AVDCRST_MAG64-2246</name>
</gene>
<protein>
    <submittedName>
        <fullName evidence="1">Uncharacterized protein</fullName>
    </submittedName>
</protein>
<accession>A0A6J4PBE0</accession>
<sequence>MQPAPPNRLARRNMSLLMRTAQAEPTVTPLAAARSDG</sequence>
<name>A0A6J4PBE0_9BACT</name>
<reference evidence="1" key="1">
    <citation type="submission" date="2020-02" db="EMBL/GenBank/DDBJ databases">
        <authorList>
            <person name="Meier V. D."/>
        </authorList>
    </citation>
    <scope>NUCLEOTIDE SEQUENCE</scope>
    <source>
        <strain evidence="1">AVDCRST_MAG64</strain>
    </source>
</reference>
<organism evidence="1">
    <name type="scientific">uncultured Phycisphaerae bacterium</name>
    <dbReference type="NCBI Taxonomy" id="904963"/>
    <lineage>
        <taxon>Bacteria</taxon>
        <taxon>Pseudomonadati</taxon>
        <taxon>Planctomycetota</taxon>
        <taxon>Phycisphaerae</taxon>
        <taxon>environmental samples</taxon>
    </lineage>
</organism>
<dbReference type="EMBL" id="CADCUQ010000502">
    <property type="protein sequence ID" value="CAA9409852.1"/>
    <property type="molecule type" value="Genomic_DNA"/>
</dbReference>